<accession>A0A840MID1</accession>
<evidence type="ECO:0000313" key="4">
    <source>
        <dbReference type="Proteomes" id="UP000575898"/>
    </source>
</evidence>
<protein>
    <submittedName>
        <fullName evidence="3">Nicotinamidase-related amidase</fullName>
    </submittedName>
</protein>
<dbReference type="PANTHER" id="PTHR43540:SF14">
    <property type="entry name" value="ISOCHORISMATASE"/>
    <property type="match status" value="1"/>
</dbReference>
<evidence type="ECO:0000313" key="3">
    <source>
        <dbReference type="EMBL" id="MBB5018408.1"/>
    </source>
</evidence>
<dbReference type="InterPro" id="IPR036380">
    <property type="entry name" value="Isochorismatase-like_sf"/>
</dbReference>
<dbReference type="InterPro" id="IPR000868">
    <property type="entry name" value="Isochorismatase-like_dom"/>
</dbReference>
<dbReference type="InterPro" id="IPR050272">
    <property type="entry name" value="Isochorismatase-like_hydrls"/>
</dbReference>
<dbReference type="PANTHER" id="PTHR43540">
    <property type="entry name" value="PEROXYUREIDOACRYLATE/UREIDOACRYLATE AMIDOHYDROLASE-RELATED"/>
    <property type="match status" value="1"/>
</dbReference>
<dbReference type="SUPFAM" id="SSF52499">
    <property type="entry name" value="Isochorismatase-like hydrolases"/>
    <property type="match status" value="1"/>
</dbReference>
<name>A0A840MID1_9PROT</name>
<dbReference type="GO" id="GO:0016787">
    <property type="term" value="F:hydrolase activity"/>
    <property type="evidence" value="ECO:0007669"/>
    <property type="project" value="UniProtKB-KW"/>
</dbReference>
<dbReference type="AlphaFoldDB" id="A0A840MID1"/>
<keyword evidence="1" id="KW-0378">Hydrolase</keyword>
<sequence>MNPLRTRKQSVLLVVDVQVGVMAVCWDAARIIGNVVRAVERARENGVPVIWVQHDSEELPLGSPQWQLVAELQPLSEETRINKRFPSSFEETDLAAHLAALGADHIILAGAQTNWCIRATAYAALDKGYNLTIVQDAHTTSAIDMGQGQMIEAASMVNDLNITMKWLTYPDRTTTTATAEELAFV</sequence>
<dbReference type="Pfam" id="PF00857">
    <property type="entry name" value="Isochorismatase"/>
    <property type="match status" value="1"/>
</dbReference>
<dbReference type="Proteomes" id="UP000575898">
    <property type="component" value="Unassembled WGS sequence"/>
</dbReference>
<proteinExistence type="predicted"/>
<keyword evidence="4" id="KW-1185">Reference proteome</keyword>
<dbReference type="Gene3D" id="3.40.50.850">
    <property type="entry name" value="Isochorismatase-like"/>
    <property type="match status" value="1"/>
</dbReference>
<organism evidence="3 4">
    <name type="scientific">Chitinivorax tropicus</name>
    <dbReference type="NCBI Taxonomy" id="714531"/>
    <lineage>
        <taxon>Bacteria</taxon>
        <taxon>Pseudomonadati</taxon>
        <taxon>Pseudomonadota</taxon>
        <taxon>Betaproteobacteria</taxon>
        <taxon>Chitinivorax</taxon>
    </lineage>
</organism>
<evidence type="ECO:0000256" key="1">
    <source>
        <dbReference type="ARBA" id="ARBA00022801"/>
    </source>
</evidence>
<reference evidence="3 4" key="1">
    <citation type="submission" date="2020-08" db="EMBL/GenBank/DDBJ databases">
        <title>Genomic Encyclopedia of Type Strains, Phase IV (KMG-IV): sequencing the most valuable type-strain genomes for metagenomic binning, comparative biology and taxonomic classification.</title>
        <authorList>
            <person name="Goeker M."/>
        </authorList>
    </citation>
    <scope>NUCLEOTIDE SEQUENCE [LARGE SCALE GENOMIC DNA]</scope>
    <source>
        <strain evidence="3 4">DSM 27165</strain>
    </source>
</reference>
<gene>
    <name evidence="3" type="ORF">HNQ59_001696</name>
</gene>
<dbReference type="EMBL" id="JACHHY010000008">
    <property type="protein sequence ID" value="MBB5018408.1"/>
    <property type="molecule type" value="Genomic_DNA"/>
</dbReference>
<evidence type="ECO:0000259" key="2">
    <source>
        <dbReference type="Pfam" id="PF00857"/>
    </source>
</evidence>
<comment type="caution">
    <text evidence="3">The sequence shown here is derived from an EMBL/GenBank/DDBJ whole genome shotgun (WGS) entry which is preliminary data.</text>
</comment>
<dbReference type="RefSeq" id="WP_184037638.1">
    <property type="nucleotide sequence ID" value="NZ_JACHHY010000008.1"/>
</dbReference>
<feature type="domain" description="Isochorismatase-like" evidence="2">
    <location>
        <begin position="10"/>
        <end position="153"/>
    </location>
</feature>